<feature type="domain" description="Glycosyltransferase 2-like" evidence="1">
    <location>
        <begin position="5"/>
        <end position="176"/>
    </location>
</feature>
<name>A0A931SB53_9BACT</name>
<gene>
    <name evidence="2" type="ORF">HYT40_00100</name>
</gene>
<proteinExistence type="predicted"/>
<dbReference type="AlphaFoldDB" id="A0A931SB53"/>
<dbReference type="Proteomes" id="UP000724148">
    <property type="component" value="Unassembled WGS sequence"/>
</dbReference>
<protein>
    <submittedName>
        <fullName evidence="2">Glycosyltransferase</fullName>
    </submittedName>
</protein>
<accession>A0A931SB53</accession>
<dbReference type="PANTHER" id="PTHR10859">
    <property type="entry name" value="GLYCOSYL TRANSFERASE"/>
    <property type="match status" value="1"/>
</dbReference>
<dbReference type="InterPro" id="IPR001173">
    <property type="entry name" value="Glyco_trans_2-like"/>
</dbReference>
<dbReference type="SUPFAM" id="SSF53448">
    <property type="entry name" value="Nucleotide-diphospho-sugar transferases"/>
    <property type="match status" value="1"/>
</dbReference>
<dbReference type="GO" id="GO:0006487">
    <property type="term" value="P:protein N-linked glycosylation"/>
    <property type="evidence" value="ECO:0007669"/>
    <property type="project" value="TreeGrafter"/>
</dbReference>
<evidence type="ECO:0000259" key="1">
    <source>
        <dbReference type="Pfam" id="PF00535"/>
    </source>
</evidence>
<reference evidence="2" key="1">
    <citation type="submission" date="2020-07" db="EMBL/GenBank/DDBJ databases">
        <title>Huge and variable diversity of episymbiotic CPR bacteria and DPANN archaea in groundwater ecosystems.</title>
        <authorList>
            <person name="He C.Y."/>
            <person name="Keren R."/>
            <person name="Whittaker M."/>
            <person name="Farag I.F."/>
            <person name="Doudna J."/>
            <person name="Cate J.H.D."/>
            <person name="Banfield J.F."/>
        </authorList>
    </citation>
    <scope>NUCLEOTIDE SEQUENCE</scope>
    <source>
        <strain evidence="2">NC_groundwater_193_Ag_S-0.1um_51_7</strain>
    </source>
</reference>
<evidence type="ECO:0000313" key="3">
    <source>
        <dbReference type="Proteomes" id="UP000724148"/>
    </source>
</evidence>
<sequence length="246" mass="28544">MPKLSIVIAAYNEEKRLPETLERLFGFLERASLSYEIVIVDDGSRDRTLELVKKRAETKPQLRYLTHFPNRGRGVSIREGVLASAGEFVLETDADGSVADEAILRFLKHFAEHPEIDAVFGSRELPGSRIARHQPILRIFLGQGFILLAKILFRMWCTTDFTLGFKMFRRRAATDIFQHQFDSHFLAEAEIAYVAKRRKWNVTELPVTWSDNRDSRVRPLRDSFRSFQGMIKILWRDVRGKYIAAR</sequence>
<evidence type="ECO:0000313" key="2">
    <source>
        <dbReference type="EMBL" id="MBI2096554.1"/>
    </source>
</evidence>
<organism evidence="2 3">
    <name type="scientific">Candidatus Sungiibacteriota bacterium</name>
    <dbReference type="NCBI Taxonomy" id="2750080"/>
    <lineage>
        <taxon>Bacteria</taxon>
        <taxon>Candidatus Sungiibacteriota</taxon>
    </lineage>
</organism>
<dbReference type="EMBL" id="JACOZA010000002">
    <property type="protein sequence ID" value="MBI2096554.1"/>
    <property type="molecule type" value="Genomic_DNA"/>
</dbReference>
<dbReference type="Gene3D" id="3.90.550.10">
    <property type="entry name" value="Spore Coat Polysaccharide Biosynthesis Protein SpsA, Chain A"/>
    <property type="match status" value="1"/>
</dbReference>
<dbReference type="InterPro" id="IPR029044">
    <property type="entry name" value="Nucleotide-diphossugar_trans"/>
</dbReference>
<dbReference type="PANTHER" id="PTHR10859:SF91">
    <property type="entry name" value="DOLICHYL-PHOSPHATE BETA-GLUCOSYLTRANSFERASE"/>
    <property type="match status" value="1"/>
</dbReference>
<comment type="caution">
    <text evidence="2">The sequence shown here is derived from an EMBL/GenBank/DDBJ whole genome shotgun (WGS) entry which is preliminary data.</text>
</comment>
<dbReference type="Pfam" id="PF00535">
    <property type="entry name" value="Glycos_transf_2"/>
    <property type="match status" value="1"/>
</dbReference>